<accession>A0AA88H2B9</accession>
<dbReference type="GO" id="GO:0003723">
    <property type="term" value="F:RNA binding"/>
    <property type="evidence" value="ECO:0007669"/>
    <property type="project" value="TreeGrafter"/>
</dbReference>
<evidence type="ECO:0000313" key="7">
    <source>
        <dbReference type="EMBL" id="KAK2701944.1"/>
    </source>
</evidence>
<dbReference type="GO" id="GO:0005737">
    <property type="term" value="C:cytoplasm"/>
    <property type="evidence" value="ECO:0007669"/>
    <property type="project" value="UniProtKB-ARBA"/>
</dbReference>
<comment type="caution">
    <text evidence="7">The sequence shown here is derived from an EMBL/GenBank/DDBJ whole genome shotgun (WGS) entry which is preliminary data.</text>
</comment>
<reference evidence="7" key="1">
    <citation type="submission" date="2023-07" db="EMBL/GenBank/DDBJ databases">
        <title>Chromosome-level genome assembly of Artemia franciscana.</title>
        <authorList>
            <person name="Jo E."/>
        </authorList>
    </citation>
    <scope>NUCLEOTIDE SEQUENCE</scope>
    <source>
        <tissue evidence="7">Whole body</tissue>
    </source>
</reference>
<evidence type="ECO:0000256" key="3">
    <source>
        <dbReference type="ARBA" id="ARBA00023274"/>
    </source>
</evidence>
<evidence type="ECO:0000313" key="8">
    <source>
        <dbReference type="Proteomes" id="UP001187531"/>
    </source>
</evidence>
<dbReference type="Pfam" id="PF01776">
    <property type="entry name" value="Ribosomal_L22e"/>
    <property type="match status" value="1"/>
</dbReference>
<feature type="region of interest" description="Disordered" evidence="6">
    <location>
        <begin position="1"/>
        <end position="73"/>
    </location>
</feature>
<keyword evidence="8" id="KW-1185">Reference proteome</keyword>
<comment type="similarity">
    <text evidence="1">Belongs to the eukaryotic ribosomal protein eL22 family.</text>
</comment>
<dbReference type="GO" id="GO:0002181">
    <property type="term" value="P:cytoplasmic translation"/>
    <property type="evidence" value="ECO:0007669"/>
    <property type="project" value="TreeGrafter"/>
</dbReference>
<dbReference type="PANTHER" id="PTHR10064:SF0">
    <property type="entry name" value="FI24544P1-RELATED"/>
    <property type="match status" value="1"/>
</dbReference>
<dbReference type="PANTHER" id="PTHR10064">
    <property type="entry name" value="60S RIBOSOMAL PROTEIN L22"/>
    <property type="match status" value="1"/>
</dbReference>
<dbReference type="GO" id="GO:1990904">
    <property type="term" value="C:ribonucleoprotein complex"/>
    <property type="evidence" value="ECO:0007669"/>
    <property type="project" value="UniProtKB-KW"/>
</dbReference>
<evidence type="ECO:0000256" key="2">
    <source>
        <dbReference type="ARBA" id="ARBA00022980"/>
    </source>
</evidence>
<gene>
    <name evidence="7" type="ORF">QYM36_019409</name>
</gene>
<feature type="compositionally biased region" description="Low complexity" evidence="6">
    <location>
        <begin position="1"/>
        <end position="20"/>
    </location>
</feature>
<protein>
    <recommendedName>
        <fullName evidence="4">Large ribosomal subunit protein eL22</fullName>
    </recommendedName>
    <alternativeName>
        <fullName evidence="5">60S ribosomal protein L22</fullName>
    </alternativeName>
</protein>
<sequence>MAPKMPAPKAKVPPQAAGKKAAVEPQQKKETKTQAKASEKPVSAAPPKSAVKPSDVSKKAAKPRQQIKAKGAKKKKLNLKFTIDSTHPCEDGIMDIDSFEEFLRKRIKVNNRLNNFGSSVGLEKSKSKLILSSDIPFSKRYLKYLTKKYLKKNSLRDWLRVVADSKESYQLRYFNINNEEEEEK</sequence>
<proteinExistence type="inferred from homology"/>
<dbReference type="GO" id="GO:0003735">
    <property type="term" value="F:structural constituent of ribosome"/>
    <property type="evidence" value="ECO:0007669"/>
    <property type="project" value="InterPro"/>
</dbReference>
<keyword evidence="2" id="KW-0689">Ribosomal protein</keyword>
<evidence type="ECO:0000256" key="4">
    <source>
        <dbReference type="ARBA" id="ARBA00040613"/>
    </source>
</evidence>
<dbReference type="InterPro" id="IPR002671">
    <property type="entry name" value="Ribosomal_eL22"/>
</dbReference>
<name>A0AA88H2B9_ARTSF</name>
<dbReference type="Proteomes" id="UP001187531">
    <property type="component" value="Unassembled WGS sequence"/>
</dbReference>
<dbReference type="InterPro" id="IPR038526">
    <property type="entry name" value="Ribosomal_eL22_sf"/>
</dbReference>
<dbReference type="GO" id="GO:0005840">
    <property type="term" value="C:ribosome"/>
    <property type="evidence" value="ECO:0007669"/>
    <property type="project" value="UniProtKB-KW"/>
</dbReference>
<dbReference type="EMBL" id="JAVRJZ010001101">
    <property type="protein sequence ID" value="KAK2701944.1"/>
    <property type="molecule type" value="Genomic_DNA"/>
</dbReference>
<organism evidence="7 8">
    <name type="scientific">Artemia franciscana</name>
    <name type="common">Brine shrimp</name>
    <name type="synonym">Artemia sanfranciscana</name>
    <dbReference type="NCBI Taxonomy" id="6661"/>
    <lineage>
        <taxon>Eukaryota</taxon>
        <taxon>Metazoa</taxon>
        <taxon>Ecdysozoa</taxon>
        <taxon>Arthropoda</taxon>
        <taxon>Crustacea</taxon>
        <taxon>Branchiopoda</taxon>
        <taxon>Anostraca</taxon>
        <taxon>Artemiidae</taxon>
        <taxon>Artemia</taxon>
    </lineage>
</organism>
<evidence type="ECO:0000256" key="5">
    <source>
        <dbReference type="ARBA" id="ARBA00041214"/>
    </source>
</evidence>
<dbReference type="AlphaFoldDB" id="A0AA88H2B9"/>
<dbReference type="Gene3D" id="3.30.1360.210">
    <property type="match status" value="1"/>
</dbReference>
<keyword evidence="3" id="KW-0687">Ribonucleoprotein</keyword>
<dbReference type="FunFam" id="3.30.1360.210:FF:000001">
    <property type="entry name" value="60S ribosomal protein L22 1"/>
    <property type="match status" value="1"/>
</dbReference>
<feature type="compositionally biased region" description="Basic and acidic residues" evidence="6">
    <location>
        <begin position="26"/>
        <end position="39"/>
    </location>
</feature>
<evidence type="ECO:0000256" key="6">
    <source>
        <dbReference type="SAM" id="MobiDB-lite"/>
    </source>
</evidence>
<evidence type="ECO:0000256" key="1">
    <source>
        <dbReference type="ARBA" id="ARBA00007817"/>
    </source>
</evidence>
<feature type="compositionally biased region" description="Basic residues" evidence="6">
    <location>
        <begin position="59"/>
        <end position="73"/>
    </location>
</feature>